<reference evidence="4" key="1">
    <citation type="submission" date="2025-08" db="UniProtKB">
        <authorList>
            <consortium name="RefSeq"/>
        </authorList>
    </citation>
    <scope>IDENTIFICATION</scope>
</reference>
<dbReference type="PANTHER" id="PTHR46127:SF1">
    <property type="entry name" value="CILIA- AND FLAGELLA-ASSOCIATED PROTEIN 65"/>
    <property type="match status" value="1"/>
</dbReference>
<dbReference type="RefSeq" id="XP_011499552.1">
    <property type="nucleotide sequence ID" value="XM_011501250.1"/>
</dbReference>
<feature type="domain" description="CFAP65 fourth Ig-like" evidence="2">
    <location>
        <begin position="133"/>
        <end position="214"/>
    </location>
</feature>
<dbReference type="Pfam" id="PF24507">
    <property type="entry name" value="Ig_CFAP65_4th"/>
    <property type="match status" value="1"/>
</dbReference>
<dbReference type="Pfam" id="PF24291">
    <property type="entry name" value="Ig_CFAP65"/>
    <property type="match status" value="1"/>
</dbReference>
<dbReference type="InterPro" id="IPR052614">
    <property type="entry name" value="CFAP65"/>
</dbReference>
<evidence type="ECO:0000259" key="2">
    <source>
        <dbReference type="Pfam" id="PF24507"/>
    </source>
</evidence>
<dbReference type="PANTHER" id="PTHR46127">
    <property type="entry name" value="CILIA- AND FLAGELLA-ASSOCIATED PROTEIN 65"/>
    <property type="match status" value="1"/>
</dbReference>
<evidence type="ECO:0000313" key="3">
    <source>
        <dbReference type="Proteomes" id="UP000695007"/>
    </source>
</evidence>
<feature type="domain" description="CFAP65 tenth Ig-like" evidence="1">
    <location>
        <begin position="892"/>
        <end position="985"/>
    </location>
</feature>
<organism evidence="3 4">
    <name type="scientific">Ceratosolen solmsi marchali</name>
    <dbReference type="NCBI Taxonomy" id="326594"/>
    <lineage>
        <taxon>Eukaryota</taxon>
        <taxon>Metazoa</taxon>
        <taxon>Ecdysozoa</taxon>
        <taxon>Arthropoda</taxon>
        <taxon>Hexapoda</taxon>
        <taxon>Insecta</taxon>
        <taxon>Pterygota</taxon>
        <taxon>Neoptera</taxon>
        <taxon>Endopterygota</taxon>
        <taxon>Hymenoptera</taxon>
        <taxon>Apocrita</taxon>
        <taxon>Proctotrupomorpha</taxon>
        <taxon>Chalcidoidea</taxon>
        <taxon>Agaonidae</taxon>
        <taxon>Agaoninae</taxon>
        <taxon>Ceratosolen</taxon>
    </lineage>
</organism>
<keyword evidence="3" id="KW-1185">Reference proteome</keyword>
<gene>
    <name evidence="4" type="primary">LOC105363520</name>
</gene>
<name>A0AAJ6YK39_9HYME</name>
<dbReference type="KEGG" id="csol:105363520"/>
<sequence length="1297" mass="150567">MEYSNESYSNIKCFKLNFGEVEVGVTKIESIKIVNQSNEKQTYVMQRDSISNPLDCVFHIVECTWTLSANESFICDVSYRPILPNRKYIDYFFITDTYQCCCKVIAEGYCIGPKVTSSKSRLIMVHGNEFCKTTQKIKLINHSNISAKFMFDTDLVQCPFKINEISGTIKALSSKCFTISFEPTDVGIYKYHLPCLILDQNPIILELYGLCYYDSDKSYVESFYSKIKNINELDITNNFQNYMSDFTSVIKNNAPAISLSLSYIDFGQAKIGNIHFGKRSSQTVCLSNQNKYDVIVLWEKDTSKTFSIHPQKTKLCSNQSIIFEVRFDPVNMQCAYSKDLIARIFRVPYYITNPQISNDLLMSVIPEFLSIRLIGHTYSNNSYISIYQYEMPKTVTMPACIPSSPVYTTFIIRNFGHQSLLFCFISPTISHYTIKPMAGVINHQKEYQLIAVQLFPEVESDKAYVERWALRLNGNIKNEIYIDFHGYAEEANLSLGGDYSIIFNPVHINCEKRQPVCIRNPTRHRIRFEYLICDFPKELQIEQTNGVLNPNETTFHNFIFRPDKLKNYNFDIRCRLNTEISNKHSIIKIDISGQSTEGFLIAIPEYLNVGEVGYEESCEMKFKIFNFSSVTIHFLLICDFTSSIHIFKNSIIDINVLPSCGTISPGKGKEIKVFLIPRQPGFHDLTIKYFTKTNYLIDNSKSLTESKVLCKLTYTCYLPTLQIKDLLYQAETNKEISKIFLWKSLSIDHFNKALKNLLPLQEITIDMVIPLVTLNEHEKFIVKLLVVNLNPLKASWYFKQKKTCLCKEQTKKKKYLKNQNSDKNCVYCIHDQSFIIYPTNLTLMKNETGILTIIINNILPSYGILWDLNIGEERHIILNIKLETSIILSGPRLKFNNIFIGKSTYMHYQAVWLYNNSEYENIYMIEMKNILLFNKNNYGKIFTCLNPQGIILGYARKPVLFGFRPNKFGKYNITVLVKVGECESMLNIEAESTCVPKQIFDNNQTCPLSDIFSAPEIIIYFSKHCAILPPLSTHGKIIKIFMIQNHHQQNTFYFQWKNYELPGFVKINIEPESGLIQPQSLITFFIKLIIGFYEYSLDIDLFCDFLDVSERRCIEKKKIKKNIIKQVESEFSMTKPGLINPNVASLKTIKKPTRFCKTLTLKMETYYSEIMDQIIDLTQQLQHIPTEEIMSQIFECIIWDIINSQSFQHIIKENLNVVHKLKYSQFSVNIIERKHQLERNNITLSKLYLEDILHTIICMIVHEEFNLGIAHFSHPPDVRQIYEKINTESHDYLTGYK</sequence>
<accession>A0AAJ6YK39</accession>
<proteinExistence type="predicted"/>
<dbReference type="InterPro" id="IPR058536">
    <property type="entry name" value="Ig_CFAP65_4th"/>
</dbReference>
<evidence type="ECO:0000259" key="1">
    <source>
        <dbReference type="Pfam" id="PF24291"/>
    </source>
</evidence>
<dbReference type="GeneID" id="105363520"/>
<dbReference type="Proteomes" id="UP000695007">
    <property type="component" value="Unplaced"/>
</dbReference>
<dbReference type="InterPro" id="IPR013783">
    <property type="entry name" value="Ig-like_fold"/>
</dbReference>
<evidence type="ECO:0000313" key="4">
    <source>
        <dbReference type="RefSeq" id="XP_011499552.1"/>
    </source>
</evidence>
<dbReference type="InterPro" id="IPR056305">
    <property type="entry name" value="Ig_CFAP65_10th"/>
</dbReference>
<dbReference type="Gene3D" id="2.60.40.10">
    <property type="entry name" value="Immunoglobulins"/>
    <property type="match status" value="5"/>
</dbReference>
<protein>
    <submittedName>
        <fullName evidence="4">Coiled-coil domain-containing protein 108-like</fullName>
    </submittedName>
</protein>